<dbReference type="PANTHER" id="PTHR20953:SF3">
    <property type="entry name" value="P-LOOP CONTAINING NUCLEOSIDE TRIPHOSPHATE HYDROLASES SUPERFAMILY PROTEIN"/>
    <property type="match status" value="1"/>
</dbReference>
<dbReference type="EMBL" id="DXCL01000026">
    <property type="protein sequence ID" value="HIZ03586.1"/>
    <property type="molecule type" value="Genomic_DNA"/>
</dbReference>
<gene>
    <name evidence="4" type="ORF">H9727_04800</name>
</gene>
<dbReference type="InterPro" id="IPR045735">
    <property type="entry name" value="Spore_III_AA_AAA+_ATPase"/>
</dbReference>
<evidence type="ECO:0000313" key="5">
    <source>
        <dbReference type="Proteomes" id="UP000824132"/>
    </source>
</evidence>
<dbReference type="SUPFAM" id="SSF52540">
    <property type="entry name" value="P-loop containing nucleoside triphosphate hydrolases"/>
    <property type="match status" value="1"/>
</dbReference>
<sequence>MLEFLTDELRAALKYVNENLVYELRVRAGKPTAVNYKGKYYFLGKRGLADKEADALVCSYQDIETVIYRVSEYSVYSVTEQVKQGFLTGAYGERIGLCGSYVYENGAPSAIKEITSLNIRVPHEVKGAASFIFEKLFSKGVCNCLLLSAPGRGKTTILRDLARLISSKYFINILILDERNEITAAYKDFSLDVGAFCDVVRYAYKRDALSAAVRTMRPDLIITDELAMEEELVQCLTCIRSGVQVIASAHCKDYESLLRSPVLHRAVSERGFDYYIALDPCEIGKVACIFDGEGACVYGP</sequence>
<evidence type="ECO:0000313" key="4">
    <source>
        <dbReference type="EMBL" id="HIZ03586.1"/>
    </source>
</evidence>
<reference evidence="4" key="2">
    <citation type="submission" date="2021-04" db="EMBL/GenBank/DDBJ databases">
        <authorList>
            <person name="Gilroy R."/>
        </authorList>
    </citation>
    <scope>NUCLEOTIDE SEQUENCE</scope>
    <source>
        <strain evidence="4">CHK187-5294</strain>
    </source>
</reference>
<accession>A0A9D2IDA9</accession>
<keyword evidence="2" id="KW-0067">ATP-binding</keyword>
<evidence type="ECO:0000256" key="1">
    <source>
        <dbReference type="ARBA" id="ARBA00022741"/>
    </source>
</evidence>
<dbReference type="Gene3D" id="3.40.50.300">
    <property type="entry name" value="P-loop containing nucleotide triphosphate hydrolases"/>
    <property type="match status" value="1"/>
</dbReference>
<reference evidence="4" key="1">
    <citation type="journal article" date="2021" name="PeerJ">
        <title>Extensive microbial diversity within the chicken gut microbiome revealed by metagenomics and culture.</title>
        <authorList>
            <person name="Gilroy R."/>
            <person name="Ravi A."/>
            <person name="Getino M."/>
            <person name="Pursley I."/>
            <person name="Horton D.L."/>
            <person name="Alikhan N.F."/>
            <person name="Baker D."/>
            <person name="Gharbi K."/>
            <person name="Hall N."/>
            <person name="Watson M."/>
            <person name="Adriaenssens E.M."/>
            <person name="Foster-Nyarko E."/>
            <person name="Jarju S."/>
            <person name="Secka A."/>
            <person name="Antonio M."/>
            <person name="Oren A."/>
            <person name="Chaudhuri R.R."/>
            <person name="La Ragione R."/>
            <person name="Hildebrand F."/>
            <person name="Pallen M.J."/>
        </authorList>
    </citation>
    <scope>NUCLEOTIDE SEQUENCE</scope>
    <source>
        <strain evidence="4">CHK187-5294</strain>
    </source>
</reference>
<keyword evidence="1" id="KW-0547">Nucleotide-binding</keyword>
<dbReference type="GO" id="GO:0005524">
    <property type="term" value="F:ATP binding"/>
    <property type="evidence" value="ECO:0007669"/>
    <property type="project" value="UniProtKB-KW"/>
</dbReference>
<proteinExistence type="predicted"/>
<evidence type="ECO:0000259" key="3">
    <source>
        <dbReference type="Pfam" id="PF19568"/>
    </source>
</evidence>
<feature type="domain" description="Stage III sporulation protein AA AAA+ ATPase" evidence="3">
    <location>
        <begin position="16"/>
        <end position="295"/>
    </location>
</feature>
<dbReference type="Pfam" id="PF19568">
    <property type="entry name" value="Spore_III_AA"/>
    <property type="match status" value="1"/>
</dbReference>
<protein>
    <recommendedName>
        <fullName evidence="3">Stage III sporulation protein AA AAA+ ATPase domain-containing protein</fullName>
    </recommendedName>
</protein>
<name>A0A9D2IDA9_9FIRM</name>
<dbReference type="InterPro" id="IPR027417">
    <property type="entry name" value="P-loop_NTPase"/>
</dbReference>
<dbReference type="PANTHER" id="PTHR20953">
    <property type="entry name" value="KINASE-RELATED"/>
    <property type="match status" value="1"/>
</dbReference>
<evidence type="ECO:0000256" key="2">
    <source>
        <dbReference type="ARBA" id="ARBA00022840"/>
    </source>
</evidence>
<organism evidence="4 5">
    <name type="scientific">Candidatus Borkfalkia avistercoris</name>
    <dbReference type="NCBI Taxonomy" id="2838504"/>
    <lineage>
        <taxon>Bacteria</taxon>
        <taxon>Bacillati</taxon>
        <taxon>Bacillota</taxon>
        <taxon>Clostridia</taxon>
        <taxon>Christensenellales</taxon>
        <taxon>Christensenellaceae</taxon>
        <taxon>Candidatus Borkfalkia</taxon>
    </lineage>
</organism>
<dbReference type="AlphaFoldDB" id="A0A9D2IDA9"/>
<comment type="caution">
    <text evidence="4">The sequence shown here is derived from an EMBL/GenBank/DDBJ whole genome shotgun (WGS) entry which is preliminary data.</text>
</comment>
<dbReference type="Proteomes" id="UP000824132">
    <property type="component" value="Unassembled WGS sequence"/>
</dbReference>